<keyword evidence="5" id="KW-1185">Reference proteome</keyword>
<dbReference type="SUPFAM" id="SSF56672">
    <property type="entry name" value="DNA/RNA polymerases"/>
    <property type="match status" value="1"/>
</dbReference>
<dbReference type="EMBL" id="JAHUZN010000012">
    <property type="protein sequence ID" value="KAG8474806.1"/>
    <property type="molecule type" value="Genomic_DNA"/>
</dbReference>
<dbReference type="Gene3D" id="3.30.420.10">
    <property type="entry name" value="Ribonuclease H-like superfamily/Ribonuclease H"/>
    <property type="match status" value="1"/>
</dbReference>
<evidence type="ECO:0008006" key="6">
    <source>
        <dbReference type="Google" id="ProtNLM"/>
    </source>
</evidence>
<sequence>MVSMDMSKIDCISSWPLPQLVQELRSFLGLSGYYRRFIRDYGVIARPLTNLLKKNAWGWSDRVTTAFQELKMALCAAPVLALPNFQLEFVVDTDASETGVRAVLQQQGRPVAYFSKALRVRHQALSIYEKEMLAVLLAVRKWHSYLVGRRFKIQTDHQSLRFLSDQVAITLFQQRWVTKMLSYDFEVSYRRGVNNKVQQSYQLDVKLKKVMQDAQQSKLSNYKYSWDGRFLRRKEKIMVGRNLQLWQELFFHFHASAVGGHSGKCKSESVASPGLLQPLPIPDLAWAVVSLDFIEGLPNSNRKNSILVLIDHLTKYAYHPQTDGQTEVLNRYLENYLRCMTGETPANWFYWLPLAEWWYNSSFYSSIRLIPYEALYGQPPLLHMPYLAGASSVAVVDRSLQKSHQSKAISQILWPFPGDQEGQGSGLHVAVTSGALQKEPVRIVDRRIVKKGNQAVTEVLVEWVDSFLGCNLGSSVDLSLEEEEDEGVQFETEARPQKSPYDLYLVGCCLTASVVHFPAVKNTMANLWRPLVGIQISNLGEKQYLFRFFYEVDVEQVMSGTP</sequence>
<dbReference type="Pfam" id="PF14111">
    <property type="entry name" value="DUF4283"/>
    <property type="match status" value="1"/>
</dbReference>
<dbReference type="InterPro" id="IPR043502">
    <property type="entry name" value="DNA/RNA_pol_sf"/>
</dbReference>
<dbReference type="CDD" id="cd09274">
    <property type="entry name" value="RNase_HI_RT_Ty3"/>
    <property type="match status" value="1"/>
</dbReference>
<evidence type="ECO:0000259" key="3">
    <source>
        <dbReference type="Pfam" id="PF17919"/>
    </source>
</evidence>
<dbReference type="InterPro" id="IPR012337">
    <property type="entry name" value="RNaseH-like_sf"/>
</dbReference>
<comment type="caution">
    <text evidence="4">The sequence shown here is derived from an EMBL/GenBank/DDBJ whole genome shotgun (WGS) entry which is preliminary data.</text>
</comment>
<name>A0A8J5XRB1_9ROSI</name>
<dbReference type="InterPro" id="IPR050951">
    <property type="entry name" value="Retrovirus_Pol_polyprotein"/>
</dbReference>
<evidence type="ECO:0000313" key="5">
    <source>
        <dbReference type="Proteomes" id="UP000701853"/>
    </source>
</evidence>
<dbReference type="GO" id="GO:0003676">
    <property type="term" value="F:nucleic acid binding"/>
    <property type="evidence" value="ECO:0007669"/>
    <property type="project" value="InterPro"/>
</dbReference>
<dbReference type="InterPro" id="IPR041577">
    <property type="entry name" value="RT_RNaseH_2"/>
</dbReference>
<gene>
    <name evidence="4" type="ORF">CXB51_031505</name>
</gene>
<reference evidence="4 5" key="1">
    <citation type="journal article" date="2021" name="bioRxiv">
        <title>The Gossypium anomalum genome as a resource for cotton improvement and evolutionary analysis of hybrid incompatibility.</title>
        <authorList>
            <person name="Grover C.E."/>
            <person name="Yuan D."/>
            <person name="Arick M.A."/>
            <person name="Miller E.R."/>
            <person name="Hu G."/>
            <person name="Peterson D.G."/>
            <person name="Wendel J.F."/>
            <person name="Udall J.A."/>
        </authorList>
    </citation>
    <scope>NUCLEOTIDE SEQUENCE [LARGE SCALE GENOMIC DNA]</scope>
    <source>
        <strain evidence="4">JFW-Udall</strain>
        <tissue evidence="4">Leaf</tissue>
    </source>
</reference>
<protein>
    <recommendedName>
        <fullName evidence="6">Reverse transcriptase/retrotransposon-derived protein RNase H-like domain-containing protein</fullName>
    </recommendedName>
</protein>
<dbReference type="InterPro" id="IPR036397">
    <property type="entry name" value="RNaseH_sf"/>
</dbReference>
<dbReference type="Pfam" id="PF17919">
    <property type="entry name" value="RT_RNaseH_2"/>
    <property type="match status" value="1"/>
</dbReference>
<dbReference type="PANTHER" id="PTHR37984:SF5">
    <property type="entry name" value="PROTEIN NYNRIN-LIKE"/>
    <property type="match status" value="1"/>
</dbReference>
<feature type="domain" description="DUF4283" evidence="2">
    <location>
        <begin position="504"/>
        <end position="562"/>
    </location>
</feature>
<feature type="domain" description="Reverse transcriptase/retrotransposon-derived protein RNase H-like" evidence="3">
    <location>
        <begin position="59"/>
        <end position="153"/>
    </location>
</feature>
<dbReference type="FunFam" id="3.30.70.270:FF:000020">
    <property type="entry name" value="Transposon Tf2-6 polyprotein-like Protein"/>
    <property type="match status" value="1"/>
</dbReference>
<dbReference type="InterPro" id="IPR025558">
    <property type="entry name" value="DUF4283"/>
</dbReference>
<keyword evidence="1" id="KW-0511">Multifunctional enzyme</keyword>
<dbReference type="SUPFAM" id="SSF53098">
    <property type="entry name" value="Ribonuclease H-like"/>
    <property type="match status" value="1"/>
</dbReference>
<dbReference type="OrthoDB" id="5554229at2759"/>
<evidence type="ECO:0000256" key="1">
    <source>
        <dbReference type="ARBA" id="ARBA00023268"/>
    </source>
</evidence>
<dbReference type="InterPro" id="IPR043128">
    <property type="entry name" value="Rev_trsase/Diguanyl_cyclase"/>
</dbReference>
<evidence type="ECO:0000313" key="4">
    <source>
        <dbReference type="EMBL" id="KAG8474806.1"/>
    </source>
</evidence>
<dbReference type="PANTHER" id="PTHR37984">
    <property type="entry name" value="PROTEIN CBG26694"/>
    <property type="match status" value="1"/>
</dbReference>
<dbReference type="Proteomes" id="UP000701853">
    <property type="component" value="Chromosome 12"/>
</dbReference>
<organism evidence="4 5">
    <name type="scientific">Gossypium anomalum</name>
    <dbReference type="NCBI Taxonomy" id="47600"/>
    <lineage>
        <taxon>Eukaryota</taxon>
        <taxon>Viridiplantae</taxon>
        <taxon>Streptophyta</taxon>
        <taxon>Embryophyta</taxon>
        <taxon>Tracheophyta</taxon>
        <taxon>Spermatophyta</taxon>
        <taxon>Magnoliopsida</taxon>
        <taxon>eudicotyledons</taxon>
        <taxon>Gunneridae</taxon>
        <taxon>Pentapetalae</taxon>
        <taxon>rosids</taxon>
        <taxon>malvids</taxon>
        <taxon>Malvales</taxon>
        <taxon>Malvaceae</taxon>
        <taxon>Malvoideae</taxon>
        <taxon>Gossypium</taxon>
    </lineage>
</organism>
<dbReference type="GO" id="GO:0003824">
    <property type="term" value="F:catalytic activity"/>
    <property type="evidence" value="ECO:0007669"/>
    <property type="project" value="UniProtKB-KW"/>
</dbReference>
<accession>A0A8J5XRB1</accession>
<dbReference type="AlphaFoldDB" id="A0A8J5XRB1"/>
<proteinExistence type="predicted"/>
<dbReference type="Gene3D" id="3.30.70.270">
    <property type="match status" value="1"/>
</dbReference>
<evidence type="ECO:0000259" key="2">
    <source>
        <dbReference type="Pfam" id="PF14111"/>
    </source>
</evidence>